<keyword evidence="1" id="KW-0472">Membrane</keyword>
<keyword evidence="3" id="KW-1185">Reference proteome</keyword>
<feature type="transmembrane region" description="Helical" evidence="1">
    <location>
        <begin position="29"/>
        <end position="48"/>
    </location>
</feature>
<reference evidence="2 3" key="1">
    <citation type="submission" date="2022-03" db="EMBL/GenBank/DDBJ databases">
        <title>Draft genome sequence of Furfurilactobacillus curtus JCM 31185.</title>
        <authorList>
            <person name="Suzuki S."/>
            <person name="Endo A."/>
            <person name="Kajikawa A."/>
        </authorList>
    </citation>
    <scope>NUCLEOTIDE SEQUENCE [LARGE SCALE GENOMIC DNA]</scope>
    <source>
        <strain evidence="2 3">JCM 31185</strain>
    </source>
</reference>
<feature type="transmembrane region" description="Helical" evidence="1">
    <location>
        <begin position="241"/>
        <end position="261"/>
    </location>
</feature>
<evidence type="ECO:0008006" key="4">
    <source>
        <dbReference type="Google" id="ProtNLM"/>
    </source>
</evidence>
<accession>A0ABQ5JSG5</accession>
<keyword evidence="1" id="KW-0812">Transmembrane</keyword>
<evidence type="ECO:0000313" key="3">
    <source>
        <dbReference type="Proteomes" id="UP001628078"/>
    </source>
</evidence>
<evidence type="ECO:0000256" key="1">
    <source>
        <dbReference type="SAM" id="Phobius"/>
    </source>
</evidence>
<dbReference type="InterPro" id="IPR010640">
    <property type="entry name" value="Low_temperature_requirement_A"/>
</dbReference>
<dbReference type="RefSeq" id="WP_407884833.1">
    <property type="nucleotide sequence ID" value="NZ_BQXO01000007.1"/>
</dbReference>
<feature type="transmembrane region" description="Helical" evidence="1">
    <location>
        <begin position="115"/>
        <end position="136"/>
    </location>
</feature>
<feature type="transmembrane region" description="Helical" evidence="1">
    <location>
        <begin position="54"/>
        <end position="76"/>
    </location>
</feature>
<feature type="transmembrane region" description="Helical" evidence="1">
    <location>
        <begin position="88"/>
        <end position="109"/>
    </location>
</feature>
<feature type="transmembrane region" description="Helical" evidence="1">
    <location>
        <begin position="307"/>
        <end position="328"/>
    </location>
</feature>
<dbReference type="Pfam" id="PF06772">
    <property type="entry name" value="LtrA"/>
    <property type="match status" value="1"/>
</dbReference>
<organism evidence="2 3">
    <name type="scientific">Furfurilactobacillus curtus</name>
    <dbReference type="NCBI Taxonomy" id="1746200"/>
    <lineage>
        <taxon>Bacteria</taxon>
        <taxon>Bacillati</taxon>
        <taxon>Bacillota</taxon>
        <taxon>Bacilli</taxon>
        <taxon>Lactobacillales</taxon>
        <taxon>Lactobacillaceae</taxon>
        <taxon>Furfurilactobacillus</taxon>
    </lineage>
</organism>
<feature type="transmembrane region" description="Helical" evidence="1">
    <location>
        <begin position="273"/>
        <end position="295"/>
    </location>
</feature>
<name>A0ABQ5JSG5_9LACO</name>
<gene>
    <name evidence="2" type="ORF">JCM31185_18610</name>
</gene>
<feature type="transmembrane region" description="Helical" evidence="1">
    <location>
        <begin position="340"/>
        <end position="373"/>
    </location>
</feature>
<evidence type="ECO:0000313" key="2">
    <source>
        <dbReference type="EMBL" id="GKT06574.1"/>
    </source>
</evidence>
<dbReference type="EMBL" id="BQXO01000007">
    <property type="protein sequence ID" value="GKT06574.1"/>
    <property type="molecule type" value="Genomic_DNA"/>
</dbReference>
<proteinExistence type="predicted"/>
<dbReference type="PANTHER" id="PTHR36840:SF1">
    <property type="entry name" value="BLL5714 PROTEIN"/>
    <property type="match status" value="1"/>
</dbReference>
<dbReference type="Proteomes" id="UP001628078">
    <property type="component" value="Unassembled WGS sequence"/>
</dbReference>
<dbReference type="PANTHER" id="PTHR36840">
    <property type="entry name" value="BLL5714 PROTEIN"/>
    <property type="match status" value="1"/>
</dbReference>
<protein>
    <recommendedName>
        <fullName evidence="4">Low temperature requirement protein A</fullName>
    </recommendedName>
</protein>
<sequence length="381" mass="44198">MQNSFFQWWRAPRKVTHQIRDRKISWLELFSDLAYVAIIHLITVNFATHWTLSGVMTFTLAFMLIFNSWLNIAWYYDLHGDDSLRTTVLLLSQVLAISLVAVFLPAIFINHWTGFLWTYLVVQTLITYIWWSTGHFDPDHRVTSWPYVRYYCGAGILLIIAIIVANPTVSVAILWSVFIIDFGTPFFTRRRFDRESIKRQLPFEISASLLERFGQFTMIILGEALADLIDHGIEETTMKTILLFCISLLFVVAIWWLYYMLMDNLHIHGHSYLPLLLFRLLHTLWLFVLTGLIFSLSYLPEPHHSGIQIWFSIFAVMTFLLLQGLANWNNWQLKSAKALLWQGGVLMCLLIGAKLAPIGQIGLSTLGLLVYILSREPQLHQ</sequence>
<keyword evidence="1" id="KW-1133">Transmembrane helix</keyword>
<comment type="caution">
    <text evidence="2">The sequence shown here is derived from an EMBL/GenBank/DDBJ whole genome shotgun (WGS) entry which is preliminary data.</text>
</comment>